<dbReference type="AlphaFoldDB" id="A0A9P6EDD1"/>
<feature type="non-terminal residue" evidence="1">
    <location>
        <position position="84"/>
    </location>
</feature>
<dbReference type="EMBL" id="MU157862">
    <property type="protein sequence ID" value="KAF9527366.1"/>
    <property type="molecule type" value="Genomic_DNA"/>
</dbReference>
<evidence type="ECO:0000313" key="1">
    <source>
        <dbReference type="EMBL" id="KAF9527366.1"/>
    </source>
</evidence>
<sequence length="84" mass="9221">MDSIFAIGAGLGLRFLVDTASRHSFKITGTLVGLWEGVILLHFLKKAPRSSDPFIAFGVRLFIDFLVTESVGRLVLVIIWTCLG</sequence>
<dbReference type="Proteomes" id="UP000807306">
    <property type="component" value="Unassembled WGS sequence"/>
</dbReference>
<accession>A0A9P6EDD1</accession>
<comment type="caution">
    <text evidence="1">The sequence shown here is derived from an EMBL/GenBank/DDBJ whole genome shotgun (WGS) entry which is preliminary data.</text>
</comment>
<organism evidence="1 2">
    <name type="scientific">Crepidotus variabilis</name>
    <dbReference type="NCBI Taxonomy" id="179855"/>
    <lineage>
        <taxon>Eukaryota</taxon>
        <taxon>Fungi</taxon>
        <taxon>Dikarya</taxon>
        <taxon>Basidiomycota</taxon>
        <taxon>Agaricomycotina</taxon>
        <taxon>Agaricomycetes</taxon>
        <taxon>Agaricomycetidae</taxon>
        <taxon>Agaricales</taxon>
        <taxon>Agaricineae</taxon>
        <taxon>Crepidotaceae</taxon>
        <taxon>Crepidotus</taxon>
    </lineage>
</organism>
<dbReference type="OrthoDB" id="3231855at2759"/>
<proteinExistence type="predicted"/>
<keyword evidence="2" id="KW-1185">Reference proteome</keyword>
<protein>
    <submittedName>
        <fullName evidence="1">Uncharacterized protein</fullName>
    </submittedName>
</protein>
<gene>
    <name evidence="1" type="ORF">CPB83DRAFT_723810</name>
</gene>
<name>A0A9P6EDD1_9AGAR</name>
<evidence type="ECO:0000313" key="2">
    <source>
        <dbReference type="Proteomes" id="UP000807306"/>
    </source>
</evidence>
<reference evidence="1" key="1">
    <citation type="submission" date="2020-11" db="EMBL/GenBank/DDBJ databases">
        <authorList>
            <consortium name="DOE Joint Genome Institute"/>
            <person name="Ahrendt S."/>
            <person name="Riley R."/>
            <person name="Andreopoulos W."/>
            <person name="Labutti K."/>
            <person name="Pangilinan J."/>
            <person name="Ruiz-Duenas F.J."/>
            <person name="Barrasa J.M."/>
            <person name="Sanchez-Garcia M."/>
            <person name="Camarero S."/>
            <person name="Miyauchi S."/>
            <person name="Serrano A."/>
            <person name="Linde D."/>
            <person name="Babiker R."/>
            <person name="Drula E."/>
            <person name="Ayuso-Fernandez I."/>
            <person name="Pacheco R."/>
            <person name="Padilla G."/>
            <person name="Ferreira P."/>
            <person name="Barriuso J."/>
            <person name="Kellner H."/>
            <person name="Castanera R."/>
            <person name="Alfaro M."/>
            <person name="Ramirez L."/>
            <person name="Pisabarro A.G."/>
            <person name="Kuo A."/>
            <person name="Tritt A."/>
            <person name="Lipzen A."/>
            <person name="He G."/>
            <person name="Yan M."/>
            <person name="Ng V."/>
            <person name="Cullen D."/>
            <person name="Martin F."/>
            <person name="Rosso M.-N."/>
            <person name="Henrissat B."/>
            <person name="Hibbett D."/>
            <person name="Martinez A.T."/>
            <person name="Grigoriev I.V."/>
        </authorList>
    </citation>
    <scope>NUCLEOTIDE SEQUENCE</scope>
    <source>
        <strain evidence="1">CBS 506.95</strain>
    </source>
</reference>